<dbReference type="SUPFAM" id="SSF46934">
    <property type="entry name" value="UBA-like"/>
    <property type="match status" value="1"/>
</dbReference>
<dbReference type="SUPFAM" id="SSF54236">
    <property type="entry name" value="Ubiquitin-like"/>
    <property type="match status" value="1"/>
</dbReference>
<feature type="domain" description="UBX" evidence="3">
    <location>
        <begin position="349"/>
        <end position="422"/>
    </location>
</feature>
<dbReference type="InterPro" id="IPR050730">
    <property type="entry name" value="UBX_domain-protein"/>
</dbReference>
<sequence>MSLTPTQQTALETFQTVTSTSREVALPLLEKCSWNAQIAITRYFDGDIETEGEALLREASLPQPNPRIAENLQGSFHARSVPTNTEVTRAERVVTLSERSPPFLLSAMLFPLNYAVGLVKKVAGIDGKERLHPSILPEDLPWFEGSYAQAYDRAKQELKFLVVVLLSEEHDDTPAFVREVLEGEDGRFAALAKDENVLLWGGSVNSSEAWQVASVLGISTVPYVGLVFHTPSLGSTAMGQVAIAAGGETTADQVVGRCREKIDKYNRELAGIRQRRKQQDAERRLREEQKSAYQRSLEKDREKARRRKEAEAIREREEKEERLRKEQQEEKEKKALQWRKYRAQRIAKEPQDGTRISLRFPDGERVIRKFDPQDDLEALYAFVECREFIDGDDAVDAPHDYNHQYDFILVSPLPREEILLQDAKIGDKIPRAANLVVEKV</sequence>
<dbReference type="Pfam" id="PF00789">
    <property type="entry name" value="UBX"/>
    <property type="match status" value="1"/>
</dbReference>
<proteinExistence type="predicted"/>
<feature type="compositionally biased region" description="Basic and acidic residues" evidence="2">
    <location>
        <begin position="277"/>
        <end position="329"/>
    </location>
</feature>
<evidence type="ECO:0000256" key="1">
    <source>
        <dbReference type="ARBA" id="ARBA00023054"/>
    </source>
</evidence>
<dbReference type="Pfam" id="PF14555">
    <property type="entry name" value="UBA_4"/>
    <property type="match status" value="1"/>
</dbReference>
<evidence type="ECO:0000313" key="4">
    <source>
        <dbReference type="EMBL" id="KAF2860159.1"/>
    </source>
</evidence>
<gene>
    <name evidence="4" type="ORF">K470DRAFT_217526</name>
</gene>
<dbReference type="InterPro" id="IPR036249">
    <property type="entry name" value="Thioredoxin-like_sf"/>
</dbReference>
<dbReference type="Proteomes" id="UP000799421">
    <property type="component" value="Unassembled WGS sequence"/>
</dbReference>
<dbReference type="Gene3D" id="3.10.20.90">
    <property type="entry name" value="Phosphatidylinositol 3-kinase Catalytic Subunit, Chain A, domain 1"/>
    <property type="match status" value="1"/>
</dbReference>
<dbReference type="SMART" id="SM00594">
    <property type="entry name" value="UAS"/>
    <property type="match status" value="1"/>
</dbReference>
<dbReference type="InterPro" id="IPR029071">
    <property type="entry name" value="Ubiquitin-like_domsf"/>
</dbReference>
<feature type="region of interest" description="Disordered" evidence="2">
    <location>
        <begin position="273"/>
        <end position="329"/>
    </location>
</feature>
<dbReference type="OrthoDB" id="1026733at2759"/>
<evidence type="ECO:0000313" key="5">
    <source>
        <dbReference type="Proteomes" id="UP000799421"/>
    </source>
</evidence>
<accession>A0A6A7BZL2</accession>
<keyword evidence="5" id="KW-1185">Reference proteome</keyword>
<keyword evidence="1" id="KW-0175">Coiled coil</keyword>
<evidence type="ECO:0000256" key="2">
    <source>
        <dbReference type="SAM" id="MobiDB-lite"/>
    </source>
</evidence>
<dbReference type="GO" id="GO:0005783">
    <property type="term" value="C:endoplasmic reticulum"/>
    <property type="evidence" value="ECO:0007669"/>
    <property type="project" value="TreeGrafter"/>
</dbReference>
<dbReference type="InterPro" id="IPR009060">
    <property type="entry name" value="UBA-like_sf"/>
</dbReference>
<dbReference type="GO" id="GO:0036503">
    <property type="term" value="P:ERAD pathway"/>
    <property type="evidence" value="ECO:0007669"/>
    <property type="project" value="TreeGrafter"/>
</dbReference>
<dbReference type="CDD" id="cd14273">
    <property type="entry name" value="UBA_TAP-C_like"/>
    <property type="match status" value="1"/>
</dbReference>
<dbReference type="SUPFAM" id="SSF52833">
    <property type="entry name" value="Thioredoxin-like"/>
    <property type="match status" value="1"/>
</dbReference>
<dbReference type="PROSITE" id="PS50033">
    <property type="entry name" value="UBX"/>
    <property type="match status" value="1"/>
</dbReference>
<organism evidence="4 5">
    <name type="scientific">Piedraia hortae CBS 480.64</name>
    <dbReference type="NCBI Taxonomy" id="1314780"/>
    <lineage>
        <taxon>Eukaryota</taxon>
        <taxon>Fungi</taxon>
        <taxon>Dikarya</taxon>
        <taxon>Ascomycota</taxon>
        <taxon>Pezizomycotina</taxon>
        <taxon>Dothideomycetes</taxon>
        <taxon>Dothideomycetidae</taxon>
        <taxon>Capnodiales</taxon>
        <taxon>Piedraiaceae</taxon>
        <taxon>Piedraia</taxon>
    </lineage>
</organism>
<dbReference type="PANTHER" id="PTHR23322:SF1">
    <property type="entry name" value="FAS-ASSOCIATED FACTOR 2"/>
    <property type="match status" value="1"/>
</dbReference>
<dbReference type="EMBL" id="MU005984">
    <property type="protein sequence ID" value="KAF2860159.1"/>
    <property type="molecule type" value="Genomic_DNA"/>
</dbReference>
<dbReference type="CDD" id="cd01767">
    <property type="entry name" value="UBX"/>
    <property type="match status" value="1"/>
</dbReference>
<dbReference type="Gene3D" id="3.40.30.10">
    <property type="entry name" value="Glutaredoxin"/>
    <property type="match status" value="1"/>
</dbReference>
<dbReference type="AlphaFoldDB" id="A0A6A7BZL2"/>
<name>A0A6A7BZL2_9PEZI</name>
<protein>
    <submittedName>
        <fullName evidence="4">UBX-domain-containing protein</fullName>
    </submittedName>
</protein>
<evidence type="ECO:0000259" key="3">
    <source>
        <dbReference type="PROSITE" id="PS50033"/>
    </source>
</evidence>
<dbReference type="InterPro" id="IPR001012">
    <property type="entry name" value="UBX_dom"/>
</dbReference>
<dbReference type="InterPro" id="IPR006577">
    <property type="entry name" value="UAS"/>
</dbReference>
<dbReference type="Gene3D" id="1.10.8.10">
    <property type="entry name" value="DNA helicase RuvA subunit, C-terminal domain"/>
    <property type="match status" value="1"/>
</dbReference>
<reference evidence="4" key="1">
    <citation type="journal article" date="2020" name="Stud. Mycol.">
        <title>101 Dothideomycetes genomes: a test case for predicting lifestyles and emergence of pathogens.</title>
        <authorList>
            <person name="Haridas S."/>
            <person name="Albert R."/>
            <person name="Binder M."/>
            <person name="Bloem J."/>
            <person name="Labutti K."/>
            <person name="Salamov A."/>
            <person name="Andreopoulos B."/>
            <person name="Baker S."/>
            <person name="Barry K."/>
            <person name="Bills G."/>
            <person name="Bluhm B."/>
            <person name="Cannon C."/>
            <person name="Castanera R."/>
            <person name="Culley D."/>
            <person name="Daum C."/>
            <person name="Ezra D."/>
            <person name="Gonzalez J."/>
            <person name="Henrissat B."/>
            <person name="Kuo A."/>
            <person name="Liang C."/>
            <person name="Lipzen A."/>
            <person name="Lutzoni F."/>
            <person name="Magnuson J."/>
            <person name="Mondo S."/>
            <person name="Nolan M."/>
            <person name="Ohm R."/>
            <person name="Pangilinan J."/>
            <person name="Park H.-J."/>
            <person name="Ramirez L."/>
            <person name="Alfaro M."/>
            <person name="Sun H."/>
            <person name="Tritt A."/>
            <person name="Yoshinaga Y."/>
            <person name="Zwiers L.-H."/>
            <person name="Turgeon B."/>
            <person name="Goodwin S."/>
            <person name="Spatafora J."/>
            <person name="Crous P."/>
            <person name="Grigoriev I."/>
        </authorList>
    </citation>
    <scope>NUCLEOTIDE SEQUENCE</scope>
    <source>
        <strain evidence="4">CBS 480.64</strain>
    </source>
</reference>
<dbReference type="SMART" id="SM00166">
    <property type="entry name" value="UBX"/>
    <property type="match status" value="1"/>
</dbReference>
<dbReference type="GO" id="GO:0043130">
    <property type="term" value="F:ubiquitin binding"/>
    <property type="evidence" value="ECO:0007669"/>
    <property type="project" value="TreeGrafter"/>
</dbReference>
<dbReference type="PANTHER" id="PTHR23322">
    <property type="entry name" value="FAS-ASSOCIATED PROTEIN"/>
    <property type="match status" value="1"/>
</dbReference>